<dbReference type="Proteomes" id="UP001642484">
    <property type="component" value="Unassembled WGS sequence"/>
</dbReference>
<feature type="region of interest" description="Disordered" evidence="1">
    <location>
        <begin position="147"/>
        <end position="260"/>
    </location>
</feature>
<dbReference type="EMBL" id="CAXAMN010023450">
    <property type="protein sequence ID" value="CAK9077702.1"/>
    <property type="molecule type" value="Genomic_DNA"/>
</dbReference>
<feature type="compositionally biased region" description="Acidic residues" evidence="1">
    <location>
        <begin position="439"/>
        <end position="464"/>
    </location>
</feature>
<feature type="compositionally biased region" description="Basic residues" evidence="1">
    <location>
        <begin position="422"/>
        <end position="434"/>
    </location>
</feature>
<reference evidence="2 3" key="1">
    <citation type="submission" date="2024-02" db="EMBL/GenBank/DDBJ databases">
        <authorList>
            <person name="Chen Y."/>
            <person name="Shah S."/>
            <person name="Dougan E. K."/>
            <person name="Thang M."/>
            <person name="Chan C."/>
        </authorList>
    </citation>
    <scope>NUCLEOTIDE SEQUENCE [LARGE SCALE GENOMIC DNA]</scope>
</reference>
<feature type="compositionally biased region" description="Basic and acidic residues" evidence="1">
    <location>
        <begin position="538"/>
        <end position="550"/>
    </location>
</feature>
<feature type="compositionally biased region" description="Low complexity" evidence="1">
    <location>
        <begin position="226"/>
        <end position="240"/>
    </location>
</feature>
<evidence type="ECO:0000256" key="1">
    <source>
        <dbReference type="SAM" id="MobiDB-lite"/>
    </source>
</evidence>
<feature type="compositionally biased region" description="Basic and acidic residues" evidence="1">
    <location>
        <begin position="168"/>
        <end position="178"/>
    </location>
</feature>
<feature type="region of interest" description="Disordered" evidence="1">
    <location>
        <begin position="323"/>
        <end position="550"/>
    </location>
</feature>
<keyword evidence="3" id="KW-1185">Reference proteome</keyword>
<organism evidence="2 3">
    <name type="scientific">Durusdinium trenchii</name>
    <dbReference type="NCBI Taxonomy" id="1381693"/>
    <lineage>
        <taxon>Eukaryota</taxon>
        <taxon>Sar</taxon>
        <taxon>Alveolata</taxon>
        <taxon>Dinophyceae</taxon>
        <taxon>Suessiales</taxon>
        <taxon>Symbiodiniaceae</taxon>
        <taxon>Durusdinium</taxon>
    </lineage>
</organism>
<feature type="compositionally biased region" description="Basic and acidic residues" evidence="1">
    <location>
        <begin position="338"/>
        <end position="347"/>
    </location>
</feature>
<evidence type="ECO:0000313" key="2">
    <source>
        <dbReference type="EMBL" id="CAK9077702.1"/>
    </source>
</evidence>
<feature type="compositionally biased region" description="Basic and acidic residues" evidence="1">
    <location>
        <begin position="391"/>
        <end position="421"/>
    </location>
</feature>
<comment type="caution">
    <text evidence="2">The sequence shown here is derived from an EMBL/GenBank/DDBJ whole genome shotgun (WGS) entry which is preliminary data.</text>
</comment>
<feature type="compositionally biased region" description="Basic and acidic residues" evidence="1">
    <location>
        <begin position="197"/>
        <end position="212"/>
    </location>
</feature>
<feature type="compositionally biased region" description="Low complexity" evidence="1">
    <location>
        <begin position="524"/>
        <end position="535"/>
    </location>
</feature>
<sequence>MSTTFDCERLADDWDQTESVRLRLRETKPLCVKVGSKQLPDSSVAECAANSDLLTPACMRLFASRGKLPDIQSLRDTVLDVYKKSSRQIHDEEIDDMAWEVRKMLRLIKRKAGRSEVSQVPEFQELVVIFKPELEEVVTAVNNRLKKESMESDAQETDDDEEEEDCVDLSREPKESAAKESASLPETTPASSGLVENPKESKPESMEPKSGDMPHASVPLPPAPAPVALEPEKAAAPPEKGVTVASSIAEATSSTRESLCPPEKFSEYTLMQELKQKQARLLEIQQRRMEVVALEKPANRNLAAEFKAVEGLMDNVETQVQDVMELPTPGPTPIKPMSFDEKAEVRRAKFQNKPLGDATLTPSTVTPAESSPAPLTLPSASPVDPSPKEPAPAREASEEPPSKMKVVTRRDQLAMKGETRGRGRGKGRGRGRGRKAQEAEENDKNDEEEDGEILEPEQGDDQEDDKTRKPPTQAPKAKAKPAAKTKAAAKAKTKAESSKKQKTMPAPSAELGDHEEPPKKAPKRSTSAAASGSTAKKAKAETPQESDKPLNEARVQKIVDFVNSVDFELDIKDQVKSALEPARTVASRLNIYWSRYACGVKYLKFEKDVAYFCFLKSPVKVSKQMKLVAAVSCARLFASYLDKKQPHLPDNEEMIQARVLFYKAHGFEALNRLSST</sequence>
<gene>
    <name evidence="2" type="ORF">CCMP2556_LOCUS38292</name>
</gene>
<feature type="compositionally biased region" description="Acidic residues" evidence="1">
    <location>
        <begin position="151"/>
        <end position="167"/>
    </location>
</feature>
<proteinExistence type="predicted"/>
<accession>A0ABP0PR21</accession>
<evidence type="ECO:0000313" key="3">
    <source>
        <dbReference type="Proteomes" id="UP001642484"/>
    </source>
</evidence>
<protein>
    <submittedName>
        <fullName evidence="2">Uncharacterized protein</fullName>
    </submittedName>
</protein>
<feature type="compositionally biased region" description="Low complexity" evidence="1">
    <location>
        <begin position="367"/>
        <end position="382"/>
    </location>
</feature>
<feature type="compositionally biased region" description="Basic residues" evidence="1">
    <location>
        <begin position="477"/>
        <end position="492"/>
    </location>
</feature>
<feature type="compositionally biased region" description="Polar residues" evidence="1">
    <location>
        <begin position="244"/>
        <end position="257"/>
    </location>
</feature>
<name>A0ABP0PR21_9DINO</name>